<keyword evidence="1" id="KW-1133">Transmembrane helix</keyword>
<dbReference type="Proteomes" id="UP000029227">
    <property type="component" value="Unassembled WGS sequence"/>
</dbReference>
<organism evidence="2 3">
    <name type="scientific">Photobacterium aphoticum</name>
    <dbReference type="NCBI Taxonomy" id="754436"/>
    <lineage>
        <taxon>Bacteria</taxon>
        <taxon>Pseudomonadati</taxon>
        <taxon>Pseudomonadota</taxon>
        <taxon>Gammaproteobacteria</taxon>
        <taxon>Vibrionales</taxon>
        <taxon>Vibrionaceae</taxon>
        <taxon>Photobacterium</taxon>
    </lineage>
</organism>
<dbReference type="Pfam" id="PF04632">
    <property type="entry name" value="FUSC"/>
    <property type="match status" value="1"/>
</dbReference>
<accession>A0A090QK92</accession>
<proteinExistence type="predicted"/>
<name>A0A090QK92_9GAMM</name>
<feature type="transmembrane region" description="Helical" evidence="1">
    <location>
        <begin position="304"/>
        <end position="323"/>
    </location>
</feature>
<feature type="transmembrane region" description="Helical" evidence="1">
    <location>
        <begin position="28"/>
        <end position="45"/>
    </location>
</feature>
<comment type="caution">
    <text evidence="2">The sequence shown here is derived from an EMBL/GenBank/DDBJ whole genome shotgun (WGS) entry which is preliminary data.</text>
</comment>
<gene>
    <name evidence="2" type="ORF">JCM19237_5132</name>
</gene>
<dbReference type="eggNOG" id="COG1289">
    <property type="taxonomic scope" value="Bacteria"/>
</dbReference>
<dbReference type="EMBL" id="BBMN01000001">
    <property type="protein sequence ID" value="GAL02239.1"/>
    <property type="molecule type" value="Genomic_DNA"/>
</dbReference>
<evidence type="ECO:0000256" key="1">
    <source>
        <dbReference type="SAM" id="Phobius"/>
    </source>
</evidence>
<reference evidence="2 3" key="1">
    <citation type="journal article" date="2014" name="Genome Announc.">
        <title>Draft Genome Sequences of Two Vibrionaceae Species, Vibrio ponticus C121 and Photobacterium aphoticum C119, Isolated as Coral Reef Microbiota.</title>
        <authorList>
            <person name="Al-saari N."/>
            <person name="Meirelles P.M."/>
            <person name="Mino S."/>
            <person name="Suda W."/>
            <person name="Oshima K."/>
            <person name="Hattori M."/>
            <person name="Ohkuma M."/>
            <person name="Thompson F.L."/>
            <person name="Gomez-Gil B."/>
            <person name="Sawabe T."/>
            <person name="Sawabe T."/>
        </authorList>
    </citation>
    <scope>NUCLEOTIDE SEQUENCE [LARGE SCALE GENOMIC DNA]</scope>
    <source>
        <strain evidence="2 3">JCM 19237</strain>
    </source>
</reference>
<protein>
    <submittedName>
        <fullName evidence="2">Uncharacterized protein</fullName>
    </submittedName>
</protein>
<keyword evidence="1" id="KW-0472">Membrane</keyword>
<keyword evidence="1" id="KW-0812">Transmembrane</keyword>
<dbReference type="GO" id="GO:0005886">
    <property type="term" value="C:plasma membrane"/>
    <property type="evidence" value="ECO:0007669"/>
    <property type="project" value="InterPro"/>
</dbReference>
<evidence type="ECO:0000313" key="3">
    <source>
        <dbReference type="Proteomes" id="UP000029227"/>
    </source>
</evidence>
<evidence type="ECO:0000313" key="2">
    <source>
        <dbReference type="EMBL" id="GAL02239.1"/>
    </source>
</evidence>
<dbReference type="GO" id="GO:0022857">
    <property type="term" value="F:transmembrane transporter activity"/>
    <property type="evidence" value="ECO:0007669"/>
    <property type="project" value="InterPro"/>
</dbReference>
<sequence>MVCSLILVMGKLQPDLTFSVAVLRMQETILGVLSFTLVFSVLWPASSRRVLYPTLTQYFTDQHQLLGRAITTLAEQGTLLSPSALSESMKRLTRLDDLLQAADADSYLIHAKRADWQALLTHLNEWAMLCGHLADTLPLLPVLEPDTGTYQLSTQFLMRSEQRAAWAQDLLAHASDPTHTYVGESPLNTLAALDATVLESTTNKSADSNTHSLQHHAALMQLARLLAKMDVLHGKIVATLQQALDDTASTPRQRRVSSSASHAFAQKKARWNLNPENAIHALKISVIIGICTALWIAVPMPGGPMVLLLGAILGSVILSLPFANARSC</sequence>
<feature type="transmembrane region" description="Helical" evidence="1">
    <location>
        <begin position="278"/>
        <end position="298"/>
    </location>
</feature>
<dbReference type="STRING" id="754436.JCM19237_5132"/>
<dbReference type="InterPro" id="IPR006726">
    <property type="entry name" value="PHBA_efflux_AaeB/fusaric-R"/>
</dbReference>
<dbReference type="AlphaFoldDB" id="A0A090QK92"/>